<comment type="caution">
    <text evidence="2">The sequence shown here is derived from an EMBL/GenBank/DDBJ whole genome shotgun (WGS) entry which is preliminary data.</text>
</comment>
<dbReference type="HOGENOM" id="CLU_1560727_0_0_6"/>
<accession>Q1YPE0</accession>
<keyword evidence="3" id="KW-1185">Reference proteome</keyword>
<keyword evidence="1" id="KW-0812">Transmembrane</keyword>
<protein>
    <recommendedName>
        <fullName evidence="4">DUF4760 domain-containing protein</fullName>
    </recommendedName>
</protein>
<dbReference type="STRING" id="314287.GB2207_02980"/>
<organism evidence="2 3">
    <name type="scientific">gamma proteobacterium HTCC2207</name>
    <dbReference type="NCBI Taxonomy" id="314287"/>
    <lineage>
        <taxon>Bacteria</taxon>
        <taxon>Pseudomonadati</taxon>
        <taxon>Pseudomonadota</taxon>
        <taxon>Gammaproteobacteria</taxon>
        <taxon>Cellvibrionales</taxon>
        <taxon>Porticoccaceae</taxon>
        <taxon>SAR92 clade</taxon>
    </lineage>
</organism>
<evidence type="ECO:0008006" key="4">
    <source>
        <dbReference type="Google" id="ProtNLM"/>
    </source>
</evidence>
<dbReference type="AlphaFoldDB" id="Q1YPE0"/>
<evidence type="ECO:0000313" key="3">
    <source>
        <dbReference type="Proteomes" id="UP000005555"/>
    </source>
</evidence>
<gene>
    <name evidence="2" type="ORF">GB2207_02980</name>
</gene>
<evidence type="ECO:0000256" key="1">
    <source>
        <dbReference type="SAM" id="Phobius"/>
    </source>
</evidence>
<feature type="transmembrane region" description="Helical" evidence="1">
    <location>
        <begin position="6"/>
        <end position="26"/>
    </location>
</feature>
<keyword evidence="1" id="KW-1133">Transmembrane helix</keyword>
<sequence length="171" mass="19912">MSEIVLLSVQVIAAFGVVVSVFYLGVQVHQQNEITRAQFGHSTSNRLYERYFQSAKDSEYAEFSAKNWADEDLTDGEKWRIAMFVNTCMVDLCDVYQKVQQGFVDKSHLEMRVHFLRLGVMKTAIGKRSWGYWKLLFEPDFISWFEVEIYGEKLTENLLDGTSELSNIRRD</sequence>
<name>Q1YPE0_9GAMM</name>
<evidence type="ECO:0000313" key="2">
    <source>
        <dbReference type="EMBL" id="EAS46095.1"/>
    </source>
</evidence>
<reference evidence="2 3" key="1">
    <citation type="submission" date="2006-03" db="EMBL/GenBank/DDBJ databases">
        <authorList>
            <person name="Giovannoni S.J."/>
            <person name="Cho J.-C."/>
            <person name="Ferriera S."/>
            <person name="Johnson J."/>
            <person name="Kravitz S."/>
            <person name="Halpern A."/>
            <person name="Remington K."/>
            <person name="Beeson K."/>
            <person name="Tran B."/>
            <person name="Rogers Y.-H."/>
            <person name="Friedman R."/>
            <person name="Venter J.C."/>
        </authorList>
    </citation>
    <scope>NUCLEOTIDE SEQUENCE [LARGE SCALE GENOMIC DNA]</scope>
    <source>
        <strain evidence="2 3">HTCC2207</strain>
    </source>
</reference>
<dbReference type="EMBL" id="AAPI01000010">
    <property type="protein sequence ID" value="EAS46095.1"/>
    <property type="molecule type" value="Genomic_DNA"/>
</dbReference>
<dbReference type="OrthoDB" id="7058428at2"/>
<proteinExistence type="predicted"/>
<keyword evidence="1" id="KW-0472">Membrane</keyword>
<dbReference type="Proteomes" id="UP000005555">
    <property type="component" value="Unassembled WGS sequence"/>
</dbReference>